<comment type="caution">
    <text evidence="1">The sequence shown here is derived from an EMBL/GenBank/DDBJ whole genome shotgun (WGS) entry which is preliminary data.</text>
</comment>
<dbReference type="Proteomes" id="UP001054252">
    <property type="component" value="Unassembled WGS sequence"/>
</dbReference>
<name>A0AAV5KRX8_9ROSI</name>
<sequence length="337" mass="36297">MHKGHGSQVLPVDNFRSSIFPTVAAAVTGAIAAAAGPYAAATTGPICCYYCCSAKAICSTAATGCHHRTHLLLLLLNSHLLCCCCKSHLLLLPNPSAAVSGSIRCYSSCCYSHQSLLLLLPPPKPTAAATTATGACCCCCCYRHRSLLLLLLPPPEPVAAAATTTGACCCYRHRSLLLLLLPPPPNSLSHLLCYCCFDVNWWGMGIPARIPVSRGEQVRGLWMVLLLVESCSGTDAKHTEGRKLAAERPGYNVSIIEWTNPLIGRVDIRSITDPKLQGEFNINAAWKAVVEIAMSCVLPIGIQRLDMSRALSELKECLDLEMGSRETQRTTQNQKFT</sequence>
<dbReference type="PANTHER" id="PTHR45631:SF212">
    <property type="entry name" value="PROTEIN KINASE DOMAIN-CONTAINING PROTEIN"/>
    <property type="match status" value="1"/>
</dbReference>
<keyword evidence="2" id="KW-1185">Reference proteome</keyword>
<evidence type="ECO:0000313" key="1">
    <source>
        <dbReference type="EMBL" id="GKV27218.1"/>
    </source>
</evidence>
<proteinExistence type="predicted"/>
<accession>A0AAV5KRX8</accession>
<gene>
    <name evidence="1" type="ORF">SLEP1_g36412</name>
</gene>
<dbReference type="AlphaFoldDB" id="A0AAV5KRX8"/>
<evidence type="ECO:0000313" key="2">
    <source>
        <dbReference type="Proteomes" id="UP001054252"/>
    </source>
</evidence>
<dbReference type="EMBL" id="BPVZ01000074">
    <property type="protein sequence ID" value="GKV27218.1"/>
    <property type="molecule type" value="Genomic_DNA"/>
</dbReference>
<dbReference type="PANTHER" id="PTHR45631">
    <property type="entry name" value="OS07G0107800 PROTEIN-RELATED"/>
    <property type="match status" value="1"/>
</dbReference>
<organism evidence="1 2">
    <name type="scientific">Rubroshorea leprosula</name>
    <dbReference type="NCBI Taxonomy" id="152421"/>
    <lineage>
        <taxon>Eukaryota</taxon>
        <taxon>Viridiplantae</taxon>
        <taxon>Streptophyta</taxon>
        <taxon>Embryophyta</taxon>
        <taxon>Tracheophyta</taxon>
        <taxon>Spermatophyta</taxon>
        <taxon>Magnoliopsida</taxon>
        <taxon>eudicotyledons</taxon>
        <taxon>Gunneridae</taxon>
        <taxon>Pentapetalae</taxon>
        <taxon>rosids</taxon>
        <taxon>malvids</taxon>
        <taxon>Malvales</taxon>
        <taxon>Dipterocarpaceae</taxon>
        <taxon>Rubroshorea</taxon>
    </lineage>
</organism>
<reference evidence="1 2" key="1">
    <citation type="journal article" date="2021" name="Commun. Biol.">
        <title>The genome of Shorea leprosula (Dipterocarpaceae) highlights the ecological relevance of drought in aseasonal tropical rainforests.</title>
        <authorList>
            <person name="Ng K.K.S."/>
            <person name="Kobayashi M.J."/>
            <person name="Fawcett J.A."/>
            <person name="Hatakeyama M."/>
            <person name="Paape T."/>
            <person name="Ng C.H."/>
            <person name="Ang C.C."/>
            <person name="Tnah L.H."/>
            <person name="Lee C.T."/>
            <person name="Nishiyama T."/>
            <person name="Sese J."/>
            <person name="O'Brien M.J."/>
            <person name="Copetti D."/>
            <person name="Mohd Noor M.I."/>
            <person name="Ong R.C."/>
            <person name="Putra M."/>
            <person name="Sireger I.Z."/>
            <person name="Indrioko S."/>
            <person name="Kosugi Y."/>
            <person name="Izuno A."/>
            <person name="Isagi Y."/>
            <person name="Lee S.L."/>
            <person name="Shimizu K.K."/>
        </authorList>
    </citation>
    <scope>NUCLEOTIDE SEQUENCE [LARGE SCALE GENOMIC DNA]</scope>
    <source>
        <strain evidence="1">214</strain>
    </source>
</reference>
<protein>
    <submittedName>
        <fullName evidence="1">Uncharacterized protein</fullName>
    </submittedName>
</protein>